<dbReference type="EMBL" id="CP047226">
    <property type="protein sequence ID" value="QHG09159.1"/>
    <property type="molecule type" value="Genomic_DNA"/>
</dbReference>
<dbReference type="SUPFAM" id="SSF56645">
    <property type="entry name" value="Acyl-CoA dehydrogenase NM domain-like"/>
    <property type="match status" value="1"/>
</dbReference>
<dbReference type="InterPro" id="IPR009100">
    <property type="entry name" value="AcylCoA_DH/oxidase_NM_dom_sf"/>
</dbReference>
<organism evidence="1">
    <name type="scientific">Faucicola osloensis</name>
    <name type="common">Moraxella osloensis</name>
    <dbReference type="NCBI Taxonomy" id="34062"/>
    <lineage>
        <taxon>Bacteria</taxon>
        <taxon>Pseudomonadati</taxon>
        <taxon>Pseudomonadota</taxon>
        <taxon>Gammaproteobacteria</taxon>
        <taxon>Moraxellales</taxon>
        <taxon>Moraxellaceae</taxon>
        <taxon>Faucicola</taxon>
    </lineage>
</organism>
<evidence type="ECO:0000313" key="1">
    <source>
        <dbReference type="EMBL" id="QHG09159.1"/>
    </source>
</evidence>
<accession>A0A6P1KAQ7</accession>
<dbReference type="AlphaFoldDB" id="A0A6P1KAQ7"/>
<gene>
    <name evidence="1" type="ORF">GSF12_04225</name>
</gene>
<proteinExistence type="predicted"/>
<reference evidence="1" key="1">
    <citation type="journal article" date="2020" name="Microbiol. Resour. Announc.">
        <title>Complete Genome Sequence of Moraxella osloensis Strain YV1, Isolated from an Australian Wastewater Treatment Plant.</title>
        <authorList>
            <person name="Batinovic S."/>
            <person name="Rice D.T.F."/>
            <person name="Seviour R.J."/>
            <person name="Petrovski S."/>
        </authorList>
    </citation>
    <scope>NUCLEOTIDE SEQUENCE</scope>
    <source>
        <strain evidence="1">YV1</strain>
    </source>
</reference>
<protein>
    <submittedName>
        <fullName evidence="1">Acyl-CoA dehydrogenase</fullName>
    </submittedName>
</protein>
<dbReference type="InterPro" id="IPR046373">
    <property type="entry name" value="Acyl-CoA_Oxase/DH_mid-dom_sf"/>
</dbReference>
<dbReference type="Gene3D" id="2.40.110.10">
    <property type="entry name" value="Butyryl-CoA Dehydrogenase, subunit A, domain 2"/>
    <property type="match status" value="1"/>
</dbReference>
<name>A0A6P1KAQ7_FAUOS</name>
<sequence length="365" mass="39592">MTPVLDHALPADYHQSDLGKLITAILQDFRRTIDTSPKLSDAAYVTQLKQTLSQLVLLSTQIALPADGHTLQRWQVLAQVAACDLNLVKFFESHLDALAILAELGVDNIAEGLWAVWAAEGGDEPLRFDGKTCTGQKLWCSGATFVDHGLVSFRDAHNNAQLLMLAMKQPQVTIDDSGWYAVGMPYTATATLHLKGANTTQVMSNAIAKGSSPYLDRPGFWQGAAGVAACWYGAAAQLAQFLLDSYQQKPQAFKALYLGEVSQALSVTQAYFYQVAQLIDRQPSQSHALAIRILRAQVEATAMLVLEKVGKALGATPYCKNAHFARLSADLSVFIRQTHGAFDSEAIGKLTAEQLGDSQGALWQL</sequence>
<dbReference type="GO" id="GO:0016627">
    <property type="term" value="F:oxidoreductase activity, acting on the CH-CH group of donors"/>
    <property type="evidence" value="ECO:0007669"/>
    <property type="project" value="InterPro"/>
</dbReference>